<proteinExistence type="predicted"/>
<accession>A0A1I7WRF9</accession>
<dbReference type="InterPro" id="IPR041426">
    <property type="entry name" value="Mos1_HTH"/>
</dbReference>
<organism evidence="2 3">
    <name type="scientific">Heterorhabditis bacteriophora</name>
    <name type="common">Entomopathogenic nematode worm</name>
    <dbReference type="NCBI Taxonomy" id="37862"/>
    <lineage>
        <taxon>Eukaryota</taxon>
        <taxon>Metazoa</taxon>
        <taxon>Ecdysozoa</taxon>
        <taxon>Nematoda</taxon>
        <taxon>Chromadorea</taxon>
        <taxon>Rhabditida</taxon>
        <taxon>Rhabditina</taxon>
        <taxon>Rhabditomorpha</taxon>
        <taxon>Strongyloidea</taxon>
        <taxon>Heterorhabditidae</taxon>
        <taxon>Heterorhabditis</taxon>
    </lineage>
</organism>
<dbReference type="Pfam" id="PF17906">
    <property type="entry name" value="HTH_48"/>
    <property type="match status" value="1"/>
</dbReference>
<dbReference type="WBParaSite" id="Hba_07763">
    <property type="protein sequence ID" value="Hba_07763"/>
    <property type="gene ID" value="Hba_07763"/>
</dbReference>
<evidence type="ECO:0000259" key="1">
    <source>
        <dbReference type="Pfam" id="PF17906"/>
    </source>
</evidence>
<name>A0A1I7WRF9_HETBA</name>
<dbReference type="Proteomes" id="UP000095283">
    <property type="component" value="Unplaced"/>
</dbReference>
<dbReference type="AlphaFoldDB" id="A0A1I7WRF9"/>
<protein>
    <submittedName>
        <fullName evidence="3">HTH_48 domain-containing protein</fullName>
    </submittedName>
</protein>
<sequence length="97" mass="10704">MSHQKLHLRHCILCEFQQGKNAADACKSICSVLGEGVSPAELPDITHEGDSCNSWELIKQQSPDDCMRWGKVRSSENGYRINSSETALTTGSTHVSR</sequence>
<reference evidence="3" key="1">
    <citation type="submission" date="2016-11" db="UniProtKB">
        <authorList>
            <consortium name="WormBaseParasite"/>
        </authorList>
    </citation>
    <scope>IDENTIFICATION</scope>
</reference>
<evidence type="ECO:0000313" key="2">
    <source>
        <dbReference type="Proteomes" id="UP000095283"/>
    </source>
</evidence>
<feature type="domain" description="Mos1 transposase HTH" evidence="1">
    <location>
        <begin position="5"/>
        <end position="37"/>
    </location>
</feature>
<dbReference type="Gene3D" id="1.10.10.1450">
    <property type="match status" value="1"/>
</dbReference>
<evidence type="ECO:0000313" key="3">
    <source>
        <dbReference type="WBParaSite" id="Hba_07763"/>
    </source>
</evidence>
<keyword evidence="2" id="KW-1185">Reference proteome</keyword>